<accession>A0ACB8FN21</accession>
<comment type="caution">
    <text evidence="1">The sequence shown here is derived from an EMBL/GenBank/DDBJ whole genome shotgun (WGS) entry which is preliminary data.</text>
</comment>
<evidence type="ECO:0000313" key="1">
    <source>
        <dbReference type="EMBL" id="KAH8006973.1"/>
    </source>
</evidence>
<dbReference type="Proteomes" id="UP000827872">
    <property type="component" value="Linkage Group LG06"/>
</dbReference>
<dbReference type="EMBL" id="CM037619">
    <property type="protein sequence ID" value="KAH8006973.1"/>
    <property type="molecule type" value="Genomic_DNA"/>
</dbReference>
<organism evidence="1 2">
    <name type="scientific">Sphaerodactylus townsendi</name>
    <dbReference type="NCBI Taxonomy" id="933632"/>
    <lineage>
        <taxon>Eukaryota</taxon>
        <taxon>Metazoa</taxon>
        <taxon>Chordata</taxon>
        <taxon>Craniata</taxon>
        <taxon>Vertebrata</taxon>
        <taxon>Euteleostomi</taxon>
        <taxon>Lepidosauria</taxon>
        <taxon>Squamata</taxon>
        <taxon>Bifurcata</taxon>
        <taxon>Gekkota</taxon>
        <taxon>Sphaerodactylidae</taxon>
        <taxon>Sphaerodactylus</taxon>
    </lineage>
</organism>
<reference evidence="1" key="1">
    <citation type="submission" date="2021-08" db="EMBL/GenBank/DDBJ databases">
        <title>The first chromosome-level gecko genome reveals the dynamic sex chromosomes of Neotropical dwarf geckos (Sphaerodactylidae: Sphaerodactylus).</title>
        <authorList>
            <person name="Pinto B.J."/>
            <person name="Keating S.E."/>
            <person name="Gamble T."/>
        </authorList>
    </citation>
    <scope>NUCLEOTIDE SEQUENCE</scope>
    <source>
        <strain evidence="1">TG3544</strain>
    </source>
</reference>
<protein>
    <submittedName>
        <fullName evidence="1">X-ray repair cross-complementing protein 6</fullName>
    </submittedName>
</protein>
<name>A0ACB8FN21_9SAUR</name>
<proteinExistence type="predicted"/>
<evidence type="ECO:0000313" key="2">
    <source>
        <dbReference type="Proteomes" id="UP000827872"/>
    </source>
</evidence>
<keyword evidence="2" id="KW-1185">Reference proteome</keyword>
<gene>
    <name evidence="1" type="primary">XRCC6</name>
    <name evidence="1" type="ORF">K3G42_015716</name>
</gene>
<sequence length="663" mass="75650">MEGVGGVTSSWRRDLTRLLSGRKSRSQSEVSSSFSPVVYHWPVIPVGVEVGQAMADWVSYYKHEEGEEEEDQDGEVETIGEYKYSGRDTLVFLVDASRAMFDTYNNDDLAPFDMTIQCIQNVYTSKIISHDRDLIGVVFYGTEQYKNSVDFKHIYVLQDLDNPGAKRVLELGKYKGEQGRALFHKSFGHSADYSLGEALWVCSNLFSDIHLKMSHKRIMLFTNNDNPHGTDSVKAKFARTKAADLQETGIYLDLMHLKKPGGFDIALFYRDIINTAEDEDLGVQFGESSKLEDLMKKVRAKENRKRALAKLNLYLGKDMAFTVGIYNVIQKAFKQPPIKLYRETNEPVKTKTRTFNRETGSLLLPSDTKRAQTYGNRQIVLEKEETEEIKRFDSPGLFLIGFKPMELLKRHHHIRPAQFIYPEESLISGSTTLFNALLIKCLEKEVMAICKYIPRRNTPPRFVALIPQEEVLDEQNVQTAPPGFHLIFLPYADDKRKVDFTERVPANQEQVDKMKEIVQKLRFKYRSDSFENPVLQQHYMNLEALALDLMEPEQAEDLTVPKTEAIDCRLGNLVEDFKQLVYPPGYDPEGKATKRKQGGGSEQSEKKAKIEISEEELKNHVRKGTLGKLTVPLLKDVCKIHGLKGGGKKQELLDSITEHFSSH</sequence>